<dbReference type="EMBL" id="JAFCMP010000019">
    <property type="protein sequence ID" value="KAG5191471.1"/>
    <property type="molecule type" value="Genomic_DNA"/>
</dbReference>
<keyword evidence="5 7" id="KW-0472">Membrane</keyword>
<feature type="transmembrane region" description="Helical" evidence="7">
    <location>
        <begin position="800"/>
        <end position="820"/>
    </location>
</feature>
<reference evidence="9" key="1">
    <citation type="submission" date="2021-02" db="EMBL/GenBank/DDBJ databases">
        <title>First Annotated Genome of the Yellow-green Alga Tribonema minus.</title>
        <authorList>
            <person name="Mahan K.M."/>
        </authorList>
    </citation>
    <scope>NUCLEOTIDE SEQUENCE</scope>
    <source>
        <strain evidence="9">UTEX B ZZ1240</strain>
    </source>
</reference>
<dbReference type="AlphaFoldDB" id="A0A836CQ15"/>
<keyword evidence="3 7" id="KW-0812">Transmembrane</keyword>
<evidence type="ECO:0000259" key="8">
    <source>
        <dbReference type="Pfam" id="PF13515"/>
    </source>
</evidence>
<feature type="transmembrane region" description="Helical" evidence="7">
    <location>
        <begin position="539"/>
        <end position="559"/>
    </location>
</feature>
<evidence type="ECO:0000313" key="9">
    <source>
        <dbReference type="EMBL" id="KAG5191471.1"/>
    </source>
</evidence>
<keyword evidence="2" id="KW-1003">Cell membrane</keyword>
<feature type="compositionally biased region" description="Low complexity" evidence="6">
    <location>
        <begin position="972"/>
        <end position="981"/>
    </location>
</feature>
<feature type="transmembrane region" description="Helical" evidence="7">
    <location>
        <begin position="66"/>
        <end position="86"/>
    </location>
</feature>
<proteinExistence type="predicted"/>
<feature type="transmembrane region" description="Helical" evidence="7">
    <location>
        <begin position="666"/>
        <end position="684"/>
    </location>
</feature>
<keyword evidence="4 7" id="KW-1133">Transmembrane helix</keyword>
<evidence type="ECO:0000256" key="1">
    <source>
        <dbReference type="ARBA" id="ARBA00004651"/>
    </source>
</evidence>
<evidence type="ECO:0000256" key="6">
    <source>
        <dbReference type="SAM" id="MobiDB-lite"/>
    </source>
</evidence>
<dbReference type="Proteomes" id="UP000664859">
    <property type="component" value="Unassembled WGS sequence"/>
</dbReference>
<feature type="transmembrane region" description="Helical" evidence="7">
    <location>
        <begin position="765"/>
        <end position="788"/>
    </location>
</feature>
<dbReference type="PANTHER" id="PTHR30509:SF9">
    <property type="entry name" value="MULTIDRUG RESISTANCE PROTEIN MDTO"/>
    <property type="match status" value="1"/>
</dbReference>
<evidence type="ECO:0000256" key="4">
    <source>
        <dbReference type="ARBA" id="ARBA00022989"/>
    </source>
</evidence>
<feature type="region of interest" description="Disordered" evidence="6">
    <location>
        <begin position="866"/>
        <end position="922"/>
    </location>
</feature>
<dbReference type="InterPro" id="IPR049453">
    <property type="entry name" value="Memb_transporter_dom"/>
</dbReference>
<feature type="region of interest" description="Disordered" evidence="6">
    <location>
        <begin position="445"/>
        <end position="484"/>
    </location>
</feature>
<feature type="transmembrane region" description="Helical" evidence="7">
    <location>
        <begin position="93"/>
        <end position="109"/>
    </location>
</feature>
<evidence type="ECO:0000256" key="5">
    <source>
        <dbReference type="ARBA" id="ARBA00023136"/>
    </source>
</evidence>
<feature type="compositionally biased region" description="Low complexity" evidence="6">
    <location>
        <begin position="874"/>
        <end position="906"/>
    </location>
</feature>
<evidence type="ECO:0000256" key="3">
    <source>
        <dbReference type="ARBA" id="ARBA00022692"/>
    </source>
</evidence>
<dbReference type="PANTHER" id="PTHR30509">
    <property type="entry name" value="P-HYDROXYBENZOIC ACID EFFLUX PUMP SUBUNIT-RELATED"/>
    <property type="match status" value="1"/>
</dbReference>
<organism evidence="9 10">
    <name type="scientific">Tribonema minus</name>
    <dbReference type="NCBI Taxonomy" id="303371"/>
    <lineage>
        <taxon>Eukaryota</taxon>
        <taxon>Sar</taxon>
        <taxon>Stramenopiles</taxon>
        <taxon>Ochrophyta</taxon>
        <taxon>PX clade</taxon>
        <taxon>Xanthophyceae</taxon>
        <taxon>Tribonematales</taxon>
        <taxon>Tribonemataceae</taxon>
        <taxon>Tribonema</taxon>
    </lineage>
</organism>
<feature type="domain" description="Integral membrane bound transporter" evidence="8">
    <location>
        <begin position="688"/>
        <end position="807"/>
    </location>
</feature>
<accession>A0A836CQ15</accession>
<dbReference type="OrthoDB" id="207409at2759"/>
<comment type="subcellular location">
    <subcellularLocation>
        <location evidence="1">Cell membrane</location>
        <topology evidence="1">Multi-pass membrane protein</topology>
    </subcellularLocation>
</comment>
<dbReference type="Pfam" id="PF13515">
    <property type="entry name" value="FUSC_2"/>
    <property type="match status" value="1"/>
</dbReference>
<protein>
    <recommendedName>
        <fullName evidence="8">Integral membrane bound transporter domain-containing protein</fullName>
    </recommendedName>
</protein>
<feature type="region of interest" description="Disordered" evidence="6">
    <location>
        <begin position="972"/>
        <end position="993"/>
    </location>
</feature>
<evidence type="ECO:0000256" key="2">
    <source>
        <dbReference type="ARBA" id="ARBA00022475"/>
    </source>
</evidence>
<dbReference type="GO" id="GO:0005886">
    <property type="term" value="C:plasma membrane"/>
    <property type="evidence" value="ECO:0007669"/>
    <property type="project" value="UniProtKB-SubCell"/>
</dbReference>
<sequence length="1267" mass="137394">MVAHSEESTFKAESEFRRSLEAALRTGLAAAASIAWAEVGPIRNPLNFFSPVVAIVVTLDTAGGTIAASLGCLHGALSGAFFAFLIRLIADQNCWVAGLLMFIGFFLIVRRRRLNSLGRKIACVTLIVAVLTFEREDVTAWIMSMLSWYKSVFEGGVWATLALMVPYPRLALREGALRAQYTCKLMQRAMVSCVEGFKMGRRVLTDMDLLIEQMRLNLACLDPLDDMLVTRIDLLIEQMRLNLARLDALCVPCELEQVLLLWGQAGGDSPAKGLQIIVKNMRARVECIEGMQRALSLQRSDVEQMAFALSLLRSDVEQMAFVAYLRPYLNATQCATMECATVEAGERRHSSSIAQVLDFSSDLTTQRKVLDFMADLTAPRSRVLDFMADLTAPRSLVLGRALEARQHDLPAAIAENMQVTAALLDAYQTARLHLLYGIDGGGGGDGGDGGGGRRHGTRTGPASPQSPAPPHALSAESAEEGVGNTDSVVNWRDLQTPEFNPKVHMAVVVSWRDLQTPEFNPEVHMELVRQWQQHGFRFAFARGAFVFSLVTLATMLARLSEAQAEIQRGHRLPRLRRVRIAARQAARMLYESVTPLPALIAAARMLYESVARMLYESPGSACGSAVVKYDTRQRLRQRHGPGSAALVLERTEDYFRRHHRDIVHPLKVALILTICALFVLVGYLSDKVAAGAWVGVTAGFIVSEDSSSAAVTSNLRLIGSVVGAMYGWFLTELVNNDAARKLAAIGLPPWVAFCAFFKNSKSHGYAAIVSAFTAVIIVLGTFNASAVGSVAPLTRIQNTILGLVIYMANTILGLVIYMAVDNLVFPVRAKVLLRGELAEALGLMRDAVNCLDAQLLGQVAGAVTAQLPPPPPQQQKSPAAVAAADAATADDSGSNGRSRSSSCSGDLEPAADRSMRTAAAAEDAANTASAQVSAAVRKATTPMTAAAAAALRSAVPAAAAVVVERLAAARSDASAAATSNSEDGSGGSSSGGSTVAMVRRLTLVEDERVAAVVLPPVELTHLNAVHRSVGEQARYINLASLEPTLWHHPFHSPSYYALHKAEQNVLAVLIQLKRSSHSFSTMCTAKTWAVETLLRLIGCLCDVKKVSLVMAHAQTLLRLIGSALGDAQSVFGAHHRVCERRERRLQQAQHVLEVQAEARLLKECIYSEIVQAQHVLEVHAEARSLKQCIYSEIVVQADARLLKECIYSEIASYMVNIQGGAPQTSLQFALRFNTTVFSLMQLQHALVELGHAVMALLERERQIFYYT</sequence>
<comment type="caution">
    <text evidence="9">The sequence shown here is derived from an EMBL/GenBank/DDBJ whole genome shotgun (WGS) entry which is preliminary data.</text>
</comment>
<evidence type="ECO:0000256" key="7">
    <source>
        <dbReference type="SAM" id="Phobius"/>
    </source>
</evidence>
<evidence type="ECO:0000313" key="10">
    <source>
        <dbReference type="Proteomes" id="UP000664859"/>
    </source>
</evidence>
<keyword evidence="10" id="KW-1185">Reference proteome</keyword>
<name>A0A836CQ15_9STRA</name>
<gene>
    <name evidence="9" type="ORF">JKP88DRAFT_285137</name>
</gene>